<evidence type="ECO:0000256" key="1">
    <source>
        <dbReference type="ARBA" id="ARBA00001974"/>
    </source>
</evidence>
<dbReference type="PANTHER" id="PTHR43876:SF7">
    <property type="entry name" value="UBIQUINONE BIOSYNTHESIS MONOOXYGENASE COQ6, MITOCHONDRIAL"/>
    <property type="match status" value="1"/>
</dbReference>
<dbReference type="GO" id="GO:0005739">
    <property type="term" value="C:mitochondrion"/>
    <property type="evidence" value="ECO:0007669"/>
    <property type="project" value="TreeGrafter"/>
</dbReference>
<dbReference type="GO" id="GO:0006744">
    <property type="term" value="P:ubiquinone biosynthetic process"/>
    <property type="evidence" value="ECO:0007669"/>
    <property type="project" value="InterPro"/>
</dbReference>
<dbReference type="AlphaFoldDB" id="A0A7R9FEG6"/>
<dbReference type="NCBIfam" id="TIGR01988">
    <property type="entry name" value="Ubi-OHases"/>
    <property type="match status" value="1"/>
</dbReference>
<keyword evidence="6" id="KW-0503">Monooxygenase</keyword>
<keyword evidence="4" id="KW-0274">FAD</keyword>
<reference evidence="8" key="1">
    <citation type="submission" date="2020-11" db="EMBL/GenBank/DDBJ databases">
        <authorList>
            <person name="Tran Van P."/>
        </authorList>
    </citation>
    <scope>NUCLEOTIDE SEQUENCE</scope>
</reference>
<sequence length="395" mass="42679">MQAALGTTKTRSASTSGATIYNVALIGCTAPKLSPPPTPLTFYPATVTGWTAVFFPPRLKLTLRGTLLGAISREATLECGQYPSSRPTPAYPYVFVYTYSSVLPTFAFALATCSPRFSFKEVMQLRSVQRFVGADGVSSKVRGALGAQYLTWNYGQMGLVATVRLSEPTENKVAWQRFLPTGPVALLPLTDELSSLVWSINSDEARRLLGLTNECFVDALNEALWKQYPRHPVVDTATRRLDSILDSLMLRSSAVRQLQPSVAEIEPDSRAAFPLAFGHSTRYVGAGVVLIGDAAHRVHPLAGQGVNLGLGDVKCLTELLAESVYSGQNIGSKSPLLCYETSRQRHNVPTMLAIDGLQKLYSTEAAPIVVLRSLGLQLTHALAPLKSAIMNHAAV</sequence>
<dbReference type="FunFam" id="3.50.50.60:FF:000021">
    <property type="entry name" value="Ubiquinone biosynthesis monooxygenase COQ6"/>
    <property type="match status" value="1"/>
</dbReference>
<dbReference type="GO" id="GO:0004497">
    <property type="term" value="F:monooxygenase activity"/>
    <property type="evidence" value="ECO:0007669"/>
    <property type="project" value="UniProtKB-KW"/>
</dbReference>
<dbReference type="Gene3D" id="3.50.50.60">
    <property type="entry name" value="FAD/NAD(P)-binding domain"/>
    <property type="match status" value="1"/>
</dbReference>
<dbReference type="InterPro" id="IPR002938">
    <property type="entry name" value="FAD-bd"/>
</dbReference>
<dbReference type="Pfam" id="PF01494">
    <property type="entry name" value="FAD_binding_3"/>
    <property type="match status" value="1"/>
</dbReference>
<feature type="domain" description="FAD-binding" evidence="7">
    <location>
        <begin position="257"/>
        <end position="346"/>
    </location>
</feature>
<organism evidence="8">
    <name type="scientific">Timema tahoe</name>
    <dbReference type="NCBI Taxonomy" id="61484"/>
    <lineage>
        <taxon>Eukaryota</taxon>
        <taxon>Metazoa</taxon>
        <taxon>Ecdysozoa</taxon>
        <taxon>Arthropoda</taxon>
        <taxon>Hexapoda</taxon>
        <taxon>Insecta</taxon>
        <taxon>Pterygota</taxon>
        <taxon>Neoptera</taxon>
        <taxon>Polyneoptera</taxon>
        <taxon>Phasmatodea</taxon>
        <taxon>Timematodea</taxon>
        <taxon>Timematoidea</taxon>
        <taxon>Timematidae</taxon>
        <taxon>Timema</taxon>
    </lineage>
</organism>
<dbReference type="SUPFAM" id="SSF51905">
    <property type="entry name" value="FAD/NAD(P)-binding domain"/>
    <property type="match status" value="1"/>
</dbReference>
<accession>A0A7R9FEG6</accession>
<dbReference type="InterPro" id="IPR036188">
    <property type="entry name" value="FAD/NAD-bd_sf"/>
</dbReference>
<dbReference type="GO" id="GO:0071949">
    <property type="term" value="F:FAD binding"/>
    <property type="evidence" value="ECO:0007669"/>
    <property type="project" value="InterPro"/>
</dbReference>
<comment type="cofactor">
    <cofactor evidence="1">
        <name>FAD</name>
        <dbReference type="ChEBI" id="CHEBI:57692"/>
    </cofactor>
</comment>
<evidence type="ECO:0000256" key="5">
    <source>
        <dbReference type="ARBA" id="ARBA00023002"/>
    </source>
</evidence>
<dbReference type="InterPro" id="IPR010971">
    <property type="entry name" value="UbiH/COQ6"/>
</dbReference>
<keyword evidence="3" id="KW-0285">Flavoprotein</keyword>
<protein>
    <recommendedName>
        <fullName evidence="7">FAD-binding domain-containing protein</fullName>
    </recommendedName>
</protein>
<name>A0A7R9FEG6_9NEOP</name>
<evidence type="ECO:0000256" key="6">
    <source>
        <dbReference type="ARBA" id="ARBA00023033"/>
    </source>
</evidence>
<dbReference type="EMBL" id="OE000033">
    <property type="protein sequence ID" value="CAD7452084.1"/>
    <property type="molecule type" value="Genomic_DNA"/>
</dbReference>
<evidence type="ECO:0000256" key="3">
    <source>
        <dbReference type="ARBA" id="ARBA00022630"/>
    </source>
</evidence>
<evidence type="ECO:0000256" key="4">
    <source>
        <dbReference type="ARBA" id="ARBA00022827"/>
    </source>
</evidence>
<evidence type="ECO:0000313" key="8">
    <source>
        <dbReference type="EMBL" id="CAD7452084.1"/>
    </source>
</evidence>
<dbReference type="PANTHER" id="PTHR43876">
    <property type="entry name" value="UBIQUINONE BIOSYNTHESIS MONOOXYGENASE COQ6, MITOCHONDRIAL"/>
    <property type="match status" value="1"/>
</dbReference>
<dbReference type="InterPro" id="IPR051205">
    <property type="entry name" value="UbiH/COQ6_monooxygenase"/>
</dbReference>
<dbReference type="PROSITE" id="PS01304">
    <property type="entry name" value="UBIH"/>
    <property type="match status" value="1"/>
</dbReference>
<evidence type="ECO:0000259" key="7">
    <source>
        <dbReference type="Pfam" id="PF01494"/>
    </source>
</evidence>
<gene>
    <name evidence="8" type="ORF">TTEB3V08_LOCUS274</name>
</gene>
<comment type="similarity">
    <text evidence="2">Belongs to the UbiH/COQ6 family.</text>
</comment>
<dbReference type="InterPro" id="IPR018168">
    <property type="entry name" value="Ubi_Hdrlase_CS"/>
</dbReference>
<evidence type="ECO:0000256" key="2">
    <source>
        <dbReference type="ARBA" id="ARBA00005349"/>
    </source>
</evidence>
<proteinExistence type="inferred from homology"/>
<dbReference type="PRINTS" id="PR00420">
    <property type="entry name" value="RNGMNOXGNASE"/>
</dbReference>
<dbReference type="Gene3D" id="3.30.9.10">
    <property type="entry name" value="D-Amino Acid Oxidase, subunit A, domain 2"/>
    <property type="match status" value="1"/>
</dbReference>
<keyword evidence="5" id="KW-0560">Oxidoreductase</keyword>
<dbReference type="GO" id="GO:0016705">
    <property type="term" value="F:oxidoreductase activity, acting on paired donors, with incorporation or reduction of molecular oxygen"/>
    <property type="evidence" value="ECO:0007669"/>
    <property type="project" value="InterPro"/>
</dbReference>